<dbReference type="InterPro" id="IPR036890">
    <property type="entry name" value="HATPase_C_sf"/>
</dbReference>
<dbReference type="PROSITE" id="PS50109">
    <property type="entry name" value="HIS_KIN"/>
    <property type="match status" value="1"/>
</dbReference>
<keyword evidence="2" id="KW-0418">Kinase</keyword>
<dbReference type="Pfam" id="PF01590">
    <property type="entry name" value="GAF"/>
    <property type="match status" value="3"/>
</dbReference>
<name>A0A1Z4JBB0_LEPBY</name>
<keyword evidence="6" id="KW-1185">Reference proteome</keyword>
<dbReference type="Gene3D" id="1.20.5.1930">
    <property type="match status" value="1"/>
</dbReference>
<dbReference type="EMBL" id="AP018203">
    <property type="protein sequence ID" value="BAY53993.1"/>
    <property type="molecule type" value="Genomic_DNA"/>
</dbReference>
<evidence type="ECO:0000313" key="6">
    <source>
        <dbReference type="Proteomes" id="UP000217895"/>
    </source>
</evidence>
<dbReference type="InterPro" id="IPR005467">
    <property type="entry name" value="His_kinase_dom"/>
</dbReference>
<dbReference type="InterPro" id="IPR029016">
    <property type="entry name" value="GAF-like_dom_sf"/>
</dbReference>
<evidence type="ECO:0000259" key="4">
    <source>
        <dbReference type="PROSITE" id="PS50109"/>
    </source>
</evidence>
<dbReference type="PANTHER" id="PTHR24421:SF62">
    <property type="entry name" value="SENSORY TRANSDUCTION HISTIDINE KINASE"/>
    <property type="match status" value="1"/>
</dbReference>
<evidence type="ECO:0000256" key="1">
    <source>
        <dbReference type="ARBA" id="ARBA00022679"/>
    </source>
</evidence>
<dbReference type="Proteomes" id="UP000217895">
    <property type="component" value="Chromosome"/>
</dbReference>
<dbReference type="SMART" id="SM00387">
    <property type="entry name" value="HATPase_c"/>
    <property type="match status" value="1"/>
</dbReference>
<dbReference type="SUPFAM" id="SSF55781">
    <property type="entry name" value="GAF domain-like"/>
    <property type="match status" value="4"/>
</dbReference>
<dbReference type="AlphaFoldDB" id="A0A1Z4JBB0"/>
<reference evidence="5 6" key="1">
    <citation type="submission" date="2017-06" db="EMBL/GenBank/DDBJ databases">
        <title>Genome sequencing of cyanobaciteial culture collection at National Institute for Environmental Studies (NIES).</title>
        <authorList>
            <person name="Hirose Y."/>
            <person name="Shimura Y."/>
            <person name="Fujisawa T."/>
            <person name="Nakamura Y."/>
            <person name="Kawachi M."/>
        </authorList>
    </citation>
    <scope>NUCLEOTIDE SEQUENCE [LARGE SCALE GENOMIC DNA]</scope>
    <source>
        <strain evidence="5 6">NIES-2135</strain>
    </source>
</reference>
<dbReference type="InterPro" id="IPR011712">
    <property type="entry name" value="Sig_transdc_His_kin_sub3_dim/P"/>
</dbReference>
<accession>A0A1Z4JBB0</accession>
<dbReference type="SMART" id="SM00065">
    <property type="entry name" value="GAF"/>
    <property type="match status" value="3"/>
</dbReference>
<evidence type="ECO:0000256" key="2">
    <source>
        <dbReference type="ARBA" id="ARBA00022777"/>
    </source>
</evidence>
<sequence length="908" mass="100224">MTQRSDHLLETTVRAAHVLLTLDNFDEAVNTALSIIGEGIGCDFAIVLENVYESSSPFPEICNFIYEWASPSFPLLSKTFGATVLPVGLLGIEFLEKYLLKGNGFGGLLEVWNEPFRSLLASVQIQSAYAVPIRVNGEWWGTLCLDYCRSPIQVSSAEISVLMTIADCIGSAIQQNRLKHEHQQTSQQRVADLEGYNRMLQGRDRLLEVTARAANVLLTLDNIDVAIDSALTVLIEGIGCDRLEILENVYEASSLMPIRYLSTAHKCLDSRFEISSFNIESATAIELEDLFQKYFLEMDGFGGVLAEWDEPLRSWLATLQIQSTYAVPIRVNGHWWGILCFDYCHAPIQFSPGEVAVLRTIADCLGSAIQRNLTQRERDRLFKATAKAANVLLTLEDFDQAVNAALQFIGEGTDCDCVVVLENRFESSSPLPNSCEFIYEWAAPGFLPISVAFGSTSLPADLLGLDFMRQYFLEGDGFGGLTEVWDEPLRSALASVQVQSTYAVPIRVNGQWWGALSLDYYRAPIQVSTAEISVLMAIADCIGSAIQRDRTQKTMLQAEQTRVTELAQANTALKQSLDTFAADSDLDRFIGNTLKAIAQQFDSPLIEYWVYSQSEEPASVHLTYWQGQVLSAANASILNVTSSGLIPFLDIPLSVGDSNIGALSIYLLAHRHFPGQTIELAHALAQQLTLALELTRLAQEAQQTALLQERTRMAQEIHDTLAQAFGGILMQLQAAQYFAVSQPEKAQSHLLVAQKIAQEGLAEARRSVWTLYLETTEYEDLAQAIAKFIEQTPSDPSVSINLTIDGIPYRLHPDPGLNLLRIAQESLTNALRHAHAQRVQIYLSYCPQTLQLTIQDDGCGFDPQSSTAGFGLLGMQQRAARMGASWHLVSRPSEGTTITVTLSNPVIP</sequence>
<dbReference type="CDD" id="cd16917">
    <property type="entry name" value="HATPase_UhpB-NarQ-NarX-like"/>
    <property type="match status" value="1"/>
</dbReference>
<dbReference type="GO" id="GO:0046983">
    <property type="term" value="F:protein dimerization activity"/>
    <property type="evidence" value="ECO:0007669"/>
    <property type="project" value="InterPro"/>
</dbReference>
<dbReference type="Gene3D" id="3.30.565.10">
    <property type="entry name" value="Histidine kinase-like ATPase, C-terminal domain"/>
    <property type="match status" value="1"/>
</dbReference>
<keyword evidence="1" id="KW-0808">Transferase</keyword>
<feature type="domain" description="Histidine kinase" evidence="4">
    <location>
        <begin position="679"/>
        <end position="906"/>
    </location>
</feature>
<proteinExistence type="predicted"/>
<dbReference type="Pfam" id="PF02518">
    <property type="entry name" value="HATPase_c"/>
    <property type="match status" value="1"/>
</dbReference>
<evidence type="ECO:0000313" key="5">
    <source>
        <dbReference type="EMBL" id="BAY53993.1"/>
    </source>
</evidence>
<organism evidence="5 6">
    <name type="scientific">Leptolyngbya boryana NIES-2135</name>
    <dbReference type="NCBI Taxonomy" id="1973484"/>
    <lineage>
        <taxon>Bacteria</taxon>
        <taxon>Bacillati</taxon>
        <taxon>Cyanobacteriota</taxon>
        <taxon>Cyanophyceae</taxon>
        <taxon>Leptolyngbyales</taxon>
        <taxon>Leptolyngbyaceae</taxon>
        <taxon>Leptolyngbya group</taxon>
        <taxon>Leptolyngbya</taxon>
    </lineage>
</organism>
<keyword evidence="3" id="KW-0902">Two-component regulatory system</keyword>
<evidence type="ECO:0000256" key="3">
    <source>
        <dbReference type="ARBA" id="ARBA00023012"/>
    </source>
</evidence>
<gene>
    <name evidence="5" type="ORF">NIES2135_08060</name>
</gene>
<dbReference type="Pfam" id="PF07730">
    <property type="entry name" value="HisKA_3"/>
    <property type="match status" value="1"/>
</dbReference>
<dbReference type="GO" id="GO:0000155">
    <property type="term" value="F:phosphorelay sensor kinase activity"/>
    <property type="evidence" value="ECO:0007669"/>
    <property type="project" value="InterPro"/>
</dbReference>
<dbReference type="InterPro" id="IPR003594">
    <property type="entry name" value="HATPase_dom"/>
</dbReference>
<dbReference type="SUPFAM" id="SSF55874">
    <property type="entry name" value="ATPase domain of HSP90 chaperone/DNA topoisomerase II/histidine kinase"/>
    <property type="match status" value="1"/>
</dbReference>
<dbReference type="InterPro" id="IPR050482">
    <property type="entry name" value="Sensor_HK_TwoCompSys"/>
</dbReference>
<dbReference type="InterPro" id="IPR003018">
    <property type="entry name" value="GAF"/>
</dbReference>
<protein>
    <submittedName>
        <fullName evidence="5">GAF domain-containing protein</fullName>
    </submittedName>
</protein>
<dbReference type="GO" id="GO:0016020">
    <property type="term" value="C:membrane"/>
    <property type="evidence" value="ECO:0007669"/>
    <property type="project" value="InterPro"/>
</dbReference>
<dbReference type="Gene3D" id="3.30.450.40">
    <property type="match status" value="4"/>
</dbReference>
<dbReference type="PANTHER" id="PTHR24421">
    <property type="entry name" value="NITRATE/NITRITE SENSOR PROTEIN NARX-RELATED"/>
    <property type="match status" value="1"/>
</dbReference>